<dbReference type="EMBL" id="FZMP01000090">
    <property type="protein sequence ID" value="SNQ60415.1"/>
    <property type="molecule type" value="Genomic_DNA"/>
</dbReference>
<dbReference type="OrthoDB" id="150051at2157"/>
<gene>
    <name evidence="2" type="ORF">MNV_180047</name>
</gene>
<evidence type="ECO:0000313" key="3">
    <source>
        <dbReference type="Proteomes" id="UP000218615"/>
    </source>
</evidence>
<evidence type="ECO:0000256" key="1">
    <source>
        <dbReference type="SAM" id="MobiDB-lite"/>
    </source>
</evidence>
<feature type="compositionally biased region" description="Basic and acidic residues" evidence="1">
    <location>
        <begin position="43"/>
        <end position="56"/>
    </location>
</feature>
<sequence length="62" mass="7139">MGRINNIIQMHIDELIEQKLALLTERVEKLEKTVLELKSELSEIRKEPPKKNEKGKAGLISD</sequence>
<proteinExistence type="predicted"/>
<feature type="region of interest" description="Disordered" evidence="1">
    <location>
        <begin position="43"/>
        <end position="62"/>
    </location>
</feature>
<reference evidence="3" key="1">
    <citation type="submission" date="2017-06" db="EMBL/GenBank/DDBJ databases">
        <authorList>
            <person name="Cremers G."/>
        </authorList>
    </citation>
    <scope>NUCLEOTIDE SEQUENCE [LARGE SCALE GENOMIC DNA]</scope>
</reference>
<name>A0A284VMB5_9EURY</name>
<evidence type="ECO:0000313" key="2">
    <source>
        <dbReference type="EMBL" id="SNQ60415.1"/>
    </source>
</evidence>
<organism evidence="2 3">
    <name type="scientific">Candidatus Methanoperedens nitratireducens</name>
    <dbReference type="NCBI Taxonomy" id="1392998"/>
    <lineage>
        <taxon>Archaea</taxon>
        <taxon>Methanobacteriati</taxon>
        <taxon>Methanobacteriota</taxon>
        <taxon>Stenosarchaea group</taxon>
        <taxon>Methanomicrobia</taxon>
        <taxon>Methanosarcinales</taxon>
        <taxon>ANME-2 cluster</taxon>
        <taxon>Candidatus Methanoperedentaceae</taxon>
        <taxon>Candidatus Methanoperedens</taxon>
    </lineage>
</organism>
<protein>
    <submittedName>
        <fullName evidence="2">Uncharacterized protein</fullName>
    </submittedName>
</protein>
<accession>A0A284VMB5</accession>
<dbReference type="AlphaFoldDB" id="A0A284VMB5"/>
<dbReference type="RefSeq" id="WP_096204763.1">
    <property type="nucleotide sequence ID" value="NZ_FZMP01000090.1"/>
</dbReference>
<keyword evidence="3" id="KW-1185">Reference proteome</keyword>
<dbReference type="Proteomes" id="UP000218615">
    <property type="component" value="Unassembled WGS sequence"/>
</dbReference>